<keyword evidence="3" id="KW-1185">Reference proteome</keyword>
<protein>
    <recommendedName>
        <fullName evidence="1">E3 ubiquitin-protein ligase TTC3/DZIP3 domain-containing protein</fullName>
    </recommendedName>
</protein>
<feature type="domain" description="E3 ubiquitin-protein ligase TTC3/DZIP3" evidence="1">
    <location>
        <begin position="38"/>
        <end position="86"/>
    </location>
</feature>
<organism evidence="2 3">
    <name type="scientific">Timema podura</name>
    <name type="common">Walking stick</name>
    <dbReference type="NCBI Taxonomy" id="61482"/>
    <lineage>
        <taxon>Eukaryota</taxon>
        <taxon>Metazoa</taxon>
        <taxon>Ecdysozoa</taxon>
        <taxon>Arthropoda</taxon>
        <taxon>Hexapoda</taxon>
        <taxon>Insecta</taxon>
        <taxon>Pterygota</taxon>
        <taxon>Neoptera</taxon>
        <taxon>Polyneoptera</taxon>
        <taxon>Phasmatodea</taxon>
        <taxon>Timematodea</taxon>
        <taxon>Timematoidea</taxon>
        <taxon>Timematidae</taxon>
        <taxon>Timema</taxon>
    </lineage>
</organism>
<dbReference type="Pfam" id="PF19179">
    <property type="entry name" value="TTC3_DZIP3_dom"/>
    <property type="match status" value="1"/>
</dbReference>
<dbReference type="EMBL" id="CAJPIN010029786">
    <property type="protein sequence ID" value="CAG2063863.1"/>
    <property type="molecule type" value="Genomic_DNA"/>
</dbReference>
<dbReference type="InterPro" id="IPR043866">
    <property type="entry name" value="TTC3/DZIP3_dom"/>
</dbReference>
<evidence type="ECO:0000259" key="1">
    <source>
        <dbReference type="Pfam" id="PF19179"/>
    </source>
</evidence>
<sequence length="137" mass="15562">MLDSRTKPAQEHVEKGLSFLRKGFDFCAYPWPGTNSMIKETNHEDLEIALKSMLQECRAHHKPDAVCRHENCLKISTHILPSDSIFYNDVMSCPPTTFYRVRSGLSRLWMVVSFPAERAVPSLVLASLSVTGTRSRH</sequence>
<evidence type="ECO:0000313" key="3">
    <source>
        <dbReference type="Proteomes" id="UP001153148"/>
    </source>
</evidence>
<proteinExistence type="predicted"/>
<accession>A0ABN7P7Q2</accession>
<dbReference type="Proteomes" id="UP001153148">
    <property type="component" value="Unassembled WGS sequence"/>
</dbReference>
<name>A0ABN7P7Q2_TIMPD</name>
<gene>
    <name evidence="2" type="ORF">TPAB3V08_LOCUS10810</name>
</gene>
<comment type="caution">
    <text evidence="2">The sequence shown here is derived from an EMBL/GenBank/DDBJ whole genome shotgun (WGS) entry which is preliminary data.</text>
</comment>
<reference evidence="2" key="1">
    <citation type="submission" date="2021-03" db="EMBL/GenBank/DDBJ databases">
        <authorList>
            <person name="Tran Van P."/>
        </authorList>
    </citation>
    <scope>NUCLEOTIDE SEQUENCE</scope>
</reference>
<evidence type="ECO:0000313" key="2">
    <source>
        <dbReference type="EMBL" id="CAG2063863.1"/>
    </source>
</evidence>
<feature type="non-terminal residue" evidence="2">
    <location>
        <position position="137"/>
    </location>
</feature>